<evidence type="ECO:0000313" key="10">
    <source>
        <dbReference type="Proteomes" id="UP001163823"/>
    </source>
</evidence>
<comment type="caution">
    <text evidence="9">The sequence shown here is derived from an EMBL/GenBank/DDBJ whole genome shotgun (WGS) entry which is preliminary data.</text>
</comment>
<organism evidence="9 10">
    <name type="scientific">Quillaja saponaria</name>
    <name type="common">Soap bark tree</name>
    <dbReference type="NCBI Taxonomy" id="32244"/>
    <lineage>
        <taxon>Eukaryota</taxon>
        <taxon>Viridiplantae</taxon>
        <taxon>Streptophyta</taxon>
        <taxon>Embryophyta</taxon>
        <taxon>Tracheophyta</taxon>
        <taxon>Spermatophyta</taxon>
        <taxon>Magnoliopsida</taxon>
        <taxon>eudicotyledons</taxon>
        <taxon>Gunneridae</taxon>
        <taxon>Pentapetalae</taxon>
        <taxon>rosids</taxon>
        <taxon>fabids</taxon>
        <taxon>Fabales</taxon>
        <taxon>Quillajaceae</taxon>
        <taxon>Quillaja</taxon>
    </lineage>
</organism>
<keyword evidence="10" id="KW-1185">Reference proteome</keyword>
<keyword evidence="2" id="KW-0677">Repeat</keyword>
<evidence type="ECO:0000256" key="3">
    <source>
        <dbReference type="ARBA" id="ARBA00022801"/>
    </source>
</evidence>
<dbReference type="Pfam" id="PF00331">
    <property type="entry name" value="Glyco_hydro_10"/>
    <property type="match status" value="1"/>
</dbReference>
<proteinExistence type="inferred from homology"/>
<dbReference type="SUPFAM" id="SSF51445">
    <property type="entry name" value="(Trans)glycosidases"/>
    <property type="match status" value="1"/>
</dbReference>
<dbReference type="InterPro" id="IPR001000">
    <property type="entry name" value="GH10_dom"/>
</dbReference>
<dbReference type="PROSITE" id="PS51760">
    <property type="entry name" value="GH10_2"/>
    <property type="match status" value="1"/>
</dbReference>
<dbReference type="GO" id="GO:0000272">
    <property type="term" value="P:polysaccharide catabolic process"/>
    <property type="evidence" value="ECO:0007669"/>
    <property type="project" value="UniProtKB-KW"/>
</dbReference>
<feature type="active site" description="Nucleophile" evidence="7">
    <location>
        <position position="440"/>
    </location>
</feature>
<evidence type="ECO:0000256" key="2">
    <source>
        <dbReference type="ARBA" id="ARBA00022737"/>
    </source>
</evidence>
<dbReference type="SUPFAM" id="SSF49785">
    <property type="entry name" value="Galactose-binding domain-like"/>
    <property type="match status" value="1"/>
</dbReference>
<keyword evidence="5" id="KW-0326">Glycosidase</keyword>
<dbReference type="EMBL" id="JARAOO010000013">
    <property type="protein sequence ID" value="KAJ7946166.1"/>
    <property type="molecule type" value="Genomic_DNA"/>
</dbReference>
<dbReference type="Pfam" id="PF02018">
    <property type="entry name" value="CBM_4_9"/>
    <property type="match status" value="1"/>
</dbReference>
<evidence type="ECO:0000313" key="9">
    <source>
        <dbReference type="EMBL" id="KAJ7946166.1"/>
    </source>
</evidence>
<dbReference type="Gene3D" id="2.60.120.260">
    <property type="entry name" value="Galactose-binding domain-like"/>
    <property type="match status" value="1"/>
</dbReference>
<protein>
    <submittedName>
        <fullName evidence="9">Endo-1,4-beta-xylanase-like</fullName>
    </submittedName>
</protein>
<comment type="similarity">
    <text evidence="1">Belongs to the glycosyl hydrolase 10 (cellulase F) family.</text>
</comment>
<reference evidence="9" key="1">
    <citation type="journal article" date="2023" name="Science">
        <title>Elucidation of the pathway for biosynthesis of saponin adjuvants from the soapbark tree.</title>
        <authorList>
            <person name="Reed J."/>
            <person name="Orme A."/>
            <person name="El-Demerdash A."/>
            <person name="Owen C."/>
            <person name="Martin L.B.B."/>
            <person name="Misra R.C."/>
            <person name="Kikuchi S."/>
            <person name="Rejzek M."/>
            <person name="Martin A.C."/>
            <person name="Harkess A."/>
            <person name="Leebens-Mack J."/>
            <person name="Louveau T."/>
            <person name="Stephenson M.J."/>
            <person name="Osbourn A."/>
        </authorList>
    </citation>
    <scope>NUCLEOTIDE SEQUENCE</scope>
    <source>
        <strain evidence="9">S10</strain>
    </source>
</reference>
<evidence type="ECO:0000259" key="8">
    <source>
        <dbReference type="PROSITE" id="PS51760"/>
    </source>
</evidence>
<dbReference type="AlphaFoldDB" id="A0AAD7P8L6"/>
<dbReference type="KEGG" id="qsa:O6P43_031133"/>
<gene>
    <name evidence="9" type="ORF">O6P43_031133</name>
</gene>
<keyword evidence="4" id="KW-0119">Carbohydrate metabolism</keyword>
<evidence type="ECO:0000256" key="5">
    <source>
        <dbReference type="ARBA" id="ARBA00023295"/>
    </source>
</evidence>
<evidence type="ECO:0000256" key="4">
    <source>
        <dbReference type="ARBA" id="ARBA00023277"/>
    </source>
</evidence>
<dbReference type="InterPro" id="IPR003305">
    <property type="entry name" value="CenC_carb-bd"/>
</dbReference>
<evidence type="ECO:0000256" key="7">
    <source>
        <dbReference type="PROSITE-ProRule" id="PRU10061"/>
    </source>
</evidence>
<evidence type="ECO:0000256" key="6">
    <source>
        <dbReference type="ARBA" id="ARBA00023326"/>
    </source>
</evidence>
<keyword evidence="3" id="KW-0378">Hydrolase</keyword>
<dbReference type="SMART" id="SM00633">
    <property type="entry name" value="Glyco_10"/>
    <property type="match status" value="1"/>
</dbReference>
<dbReference type="PROSITE" id="PS00591">
    <property type="entry name" value="GH10_1"/>
    <property type="match status" value="1"/>
</dbReference>
<dbReference type="InterPro" id="IPR017853">
    <property type="entry name" value="GH"/>
</dbReference>
<dbReference type="Gene3D" id="3.20.20.80">
    <property type="entry name" value="Glycosidases"/>
    <property type="match status" value="1"/>
</dbReference>
<evidence type="ECO:0000256" key="1">
    <source>
        <dbReference type="ARBA" id="ARBA00007495"/>
    </source>
</evidence>
<dbReference type="InterPro" id="IPR044846">
    <property type="entry name" value="GH10"/>
</dbReference>
<dbReference type="Proteomes" id="UP001163823">
    <property type="component" value="Chromosome 13"/>
</dbReference>
<sequence length="571" mass="64576">MKHSKLKYFAEFDANAISYDYSAHIECLKNPQKPQYGGGIIINPELNQGLKGWSTFGHGKVEHRESGGNKFIVFHNRNRPHDSVSQKLYLQKDKLYTFSAWIQVSEGNVPVRAVFKTISGYKHAGAIVAESKCWSMLKGGLTVDASGPAELYFESNNTSVEIWIDSISLQPFTEEQWRSHQDDNIENMRKRKLIIQAVDEGGNPLVNAKISIEQKRPGFPFGTAINKNILNNNAYQNWFISRFTVTTFEDEMKWYSTEYTQGKENYSVPDAMLQFAKQHNIAVRGHNVVWDDPHYQPSWVPSLSPTQLGQAVQKRLVSVMSRYKGKVIGWDVVNENMHFSFFESKLGNNTSAKIYKVAHKVDGRATLFLNEYNTIEHSGGSSASPAKYLRKLREIRSYPGNSGLPLGIGLEAHFSTPNLPYMRASIDTLAATGFPIWITELDVDKQSSQEQQAQYLEQILREAESHPKVQGIVMWAAWKPGGCYRMCLTDNNFKNLPTGDVVDKLLHEWGFKSKASGTTDSSGFFETSLFHGDYEVKITHPVLVNSTFIHNFKVMPPNEPKEKTLLLQVSA</sequence>
<dbReference type="PANTHER" id="PTHR31490:SF2">
    <property type="entry name" value="GLYCOSYL HYDROLASE FAMILY 10 PROTEIN"/>
    <property type="match status" value="1"/>
</dbReference>
<dbReference type="InterPro" id="IPR008979">
    <property type="entry name" value="Galactose-bd-like_sf"/>
</dbReference>
<dbReference type="GO" id="GO:0031176">
    <property type="term" value="F:endo-1,4-beta-xylanase activity"/>
    <property type="evidence" value="ECO:0007669"/>
    <property type="project" value="UniProtKB-ARBA"/>
</dbReference>
<dbReference type="PANTHER" id="PTHR31490">
    <property type="entry name" value="GLYCOSYL HYDROLASE"/>
    <property type="match status" value="1"/>
</dbReference>
<name>A0AAD7P8L6_QUISA</name>
<accession>A0AAD7P8L6</accession>
<keyword evidence="6" id="KW-0624">Polysaccharide degradation</keyword>
<feature type="domain" description="GH10" evidence="8">
    <location>
        <begin position="213"/>
        <end position="505"/>
    </location>
</feature>
<dbReference type="InterPro" id="IPR031158">
    <property type="entry name" value="GH10_AS"/>
</dbReference>